<proteinExistence type="predicted"/>
<reference evidence="2" key="1">
    <citation type="submission" date="2017-09" db="EMBL/GenBank/DDBJ databases">
        <title>The Reconstruction of 2,631 Draft Metagenome-Assembled Genomes from the Global Oceans.</title>
        <authorList>
            <person name="Tully B.J."/>
            <person name="Graham E.D."/>
            <person name="Heidelberg J.F."/>
        </authorList>
    </citation>
    <scope>NUCLEOTIDE SEQUENCE [LARGE SCALE GENOMIC DNA]</scope>
</reference>
<organism evidence="1 2">
    <name type="scientific">SAR324 cluster bacterium</name>
    <dbReference type="NCBI Taxonomy" id="2024889"/>
    <lineage>
        <taxon>Bacteria</taxon>
        <taxon>Deltaproteobacteria</taxon>
        <taxon>SAR324 cluster</taxon>
    </lineage>
</organism>
<dbReference type="AlphaFoldDB" id="A0A2D6YFK1"/>
<dbReference type="EMBL" id="NZEX01000005">
    <property type="protein sequence ID" value="MAH61944.1"/>
    <property type="molecule type" value="Genomic_DNA"/>
</dbReference>
<protein>
    <submittedName>
        <fullName evidence="1">Uncharacterized protein</fullName>
    </submittedName>
</protein>
<sequence length="124" mass="13987">MDFKVAGLSPASFAETLDFQKSSAEVAPISLQDIRSLRYGFEREAETLRPVLGAAEHQSMLIAMYEGTEQLLNRRVPAFAVHEYLEGLKGSAQELRNQGLANQEFRQQLFEQSRLSLHYVLNQG</sequence>
<evidence type="ECO:0000313" key="1">
    <source>
        <dbReference type="EMBL" id="MAH61944.1"/>
    </source>
</evidence>
<gene>
    <name evidence="1" type="ORF">CMN54_00545</name>
</gene>
<accession>A0A2D6YFK1</accession>
<dbReference type="Proteomes" id="UP000226525">
    <property type="component" value="Unassembled WGS sequence"/>
</dbReference>
<evidence type="ECO:0000313" key="2">
    <source>
        <dbReference type="Proteomes" id="UP000226525"/>
    </source>
</evidence>
<comment type="caution">
    <text evidence="1">The sequence shown here is derived from an EMBL/GenBank/DDBJ whole genome shotgun (WGS) entry which is preliminary data.</text>
</comment>
<name>A0A2D6YFK1_9DELT</name>